<accession>A0A1A7X4N0</accession>
<sequence>SSVLELDSMSYGLSRRSHLLLGSHRTLRRNTDRCLLLTASLHQVVMNIWTRRSENRTQNGWMCSDSWPTGTGFVWRGRLRWTTTIKASSSGNFKQYDYKGFLTPNTIC</sequence>
<dbReference type="EMBL" id="HADW01011662">
    <property type="protein sequence ID" value="SBP13062.1"/>
    <property type="molecule type" value="Transcribed_RNA"/>
</dbReference>
<dbReference type="EMBL" id="HADX01015870">
    <property type="protein sequence ID" value="SBP38102.1"/>
    <property type="molecule type" value="Transcribed_RNA"/>
</dbReference>
<reference evidence="1" key="2">
    <citation type="submission" date="2016-06" db="EMBL/GenBank/DDBJ databases">
        <title>The genome of a short-lived fish provides insights into sex chromosome evolution and the genetic control of aging.</title>
        <authorList>
            <person name="Reichwald K."/>
            <person name="Felder M."/>
            <person name="Petzold A."/>
            <person name="Koch P."/>
            <person name="Groth M."/>
            <person name="Platzer M."/>
        </authorList>
    </citation>
    <scope>NUCLEOTIDE SEQUENCE</scope>
    <source>
        <tissue evidence="1">Brain</tissue>
    </source>
</reference>
<feature type="non-terminal residue" evidence="1">
    <location>
        <position position="1"/>
    </location>
</feature>
<evidence type="ECO:0000313" key="1">
    <source>
        <dbReference type="EMBL" id="SBP13062.1"/>
    </source>
</evidence>
<protein>
    <submittedName>
        <fullName evidence="1">Uncharacterized protein</fullName>
    </submittedName>
</protein>
<name>A0A1A7X4N0_9TELE</name>
<gene>
    <name evidence="1" type="primary">Nfu_g_1_019876</name>
</gene>
<proteinExistence type="predicted"/>
<dbReference type="AlphaFoldDB" id="A0A1A7X4N0"/>
<feature type="non-terminal residue" evidence="1">
    <location>
        <position position="108"/>
    </location>
</feature>
<organism evidence="1">
    <name type="scientific">Iconisemion striatum</name>
    <dbReference type="NCBI Taxonomy" id="60296"/>
    <lineage>
        <taxon>Eukaryota</taxon>
        <taxon>Metazoa</taxon>
        <taxon>Chordata</taxon>
        <taxon>Craniata</taxon>
        <taxon>Vertebrata</taxon>
        <taxon>Euteleostomi</taxon>
        <taxon>Actinopterygii</taxon>
        <taxon>Neopterygii</taxon>
        <taxon>Teleostei</taxon>
        <taxon>Neoteleostei</taxon>
        <taxon>Acanthomorphata</taxon>
        <taxon>Ovalentaria</taxon>
        <taxon>Atherinomorphae</taxon>
        <taxon>Cyprinodontiformes</taxon>
        <taxon>Nothobranchiidae</taxon>
        <taxon>Iconisemion</taxon>
    </lineage>
</organism>
<reference evidence="1" key="1">
    <citation type="submission" date="2016-05" db="EMBL/GenBank/DDBJ databases">
        <authorList>
            <person name="Lavstsen T."/>
            <person name="Jespersen J.S."/>
        </authorList>
    </citation>
    <scope>NUCLEOTIDE SEQUENCE</scope>
    <source>
        <tissue evidence="1">Brain</tissue>
    </source>
</reference>